<evidence type="ECO:0000259" key="1">
    <source>
        <dbReference type="Pfam" id="PF16684"/>
    </source>
</evidence>
<dbReference type="RefSeq" id="WP_172632350.1">
    <property type="nucleotide sequence ID" value="NZ_BIXY01000086.1"/>
</dbReference>
<protein>
    <recommendedName>
        <fullName evidence="1">Telomere resolvase ResT/TelK catalytic domain-containing protein</fullName>
    </recommendedName>
</protein>
<dbReference type="EMBL" id="BIXY01000086">
    <property type="protein sequence ID" value="GCF10910.1"/>
    <property type="molecule type" value="Genomic_DNA"/>
</dbReference>
<sequence length="574" mass="65921">MAAKKWLAERWEVLLPAIAALGKDQESELQHLCEEELAAWRARPTMKSASALRIPLTDTRNKIKELPLTKENRWTNPRTRNQEHLALKYLNVTPEEWAAWNAPSAQKLQERMENVQLALDPEGIVATAVQLLQSSRWDEIAVGLAVTTGRRLSEVLKTGEFILEEPYTVIFAGQLKRKDKLMDPYEIPTLCEARLVIDAWQRLRQLQDCSGMDEKKISHDLGPIVSETADRYFTKFIPARNGHESLYTHLFRTIYVRIAWLYYGPDHVVDLKYMARIAGHYWILEATGQAEYDYQATMHYNDYRIADVNGKIDGRQGIKLGQPGVTVLKVYQQQKENTMATTKSTKTTKVTKGAEEMTSDAGKTEYSMIKPRKTTKQLYIKEGERLGITNADELLLELLKRSRLYDDMRAQQSNDITELRELLHEIEKEQPIAYLRELITRDKNFHAGLAKRHAGIDYRAMPLAELENYKTEGAAQERFRRAVQTMMIYNANVDEPLKRWLINANTIRDLIGGRYPAVKAYVEAHKEELDAHHTQFAITPVYNRKPYGIKEVITVSPLPDPDVQTPVEPSETEA</sequence>
<dbReference type="Gene3D" id="1.10.443.30">
    <property type="entry name" value="Telomere resolvase"/>
    <property type="match status" value="1"/>
</dbReference>
<feature type="domain" description="Telomere resolvase ResT/TelK catalytic" evidence="1">
    <location>
        <begin position="120"/>
        <end position="285"/>
    </location>
</feature>
<proteinExistence type="predicted"/>
<dbReference type="AlphaFoldDB" id="A0A5A5TH64"/>
<organism evidence="2 3">
    <name type="scientific">Dictyobacter arantiisoli</name>
    <dbReference type="NCBI Taxonomy" id="2014874"/>
    <lineage>
        <taxon>Bacteria</taxon>
        <taxon>Bacillati</taxon>
        <taxon>Chloroflexota</taxon>
        <taxon>Ktedonobacteria</taxon>
        <taxon>Ktedonobacterales</taxon>
        <taxon>Dictyobacteraceae</taxon>
        <taxon>Dictyobacter</taxon>
    </lineage>
</organism>
<dbReference type="Pfam" id="PF16684">
    <property type="entry name" value="ResT-TelK_cat"/>
    <property type="match status" value="1"/>
</dbReference>
<accession>A0A5A5TH64</accession>
<evidence type="ECO:0000313" key="2">
    <source>
        <dbReference type="EMBL" id="GCF10910.1"/>
    </source>
</evidence>
<name>A0A5A5TH64_9CHLR</name>
<gene>
    <name evidence="2" type="ORF">KDI_44740</name>
</gene>
<dbReference type="Proteomes" id="UP000322530">
    <property type="component" value="Unassembled WGS sequence"/>
</dbReference>
<dbReference type="InterPro" id="IPR032047">
    <property type="entry name" value="ResT/TelK_cat"/>
</dbReference>
<reference evidence="2 3" key="1">
    <citation type="submission" date="2019-01" db="EMBL/GenBank/DDBJ databases">
        <title>Draft genome sequence of Dictyobacter sp. Uno17.</title>
        <authorList>
            <person name="Wang C.M."/>
            <person name="Zheng Y."/>
            <person name="Sakai Y."/>
            <person name="Abe K."/>
            <person name="Yokota A."/>
            <person name="Yabe S."/>
        </authorList>
    </citation>
    <scope>NUCLEOTIDE SEQUENCE [LARGE SCALE GENOMIC DNA]</scope>
    <source>
        <strain evidence="2 3">Uno17</strain>
    </source>
</reference>
<evidence type="ECO:0000313" key="3">
    <source>
        <dbReference type="Proteomes" id="UP000322530"/>
    </source>
</evidence>
<dbReference type="InterPro" id="IPR038280">
    <property type="entry name" value="ResT/TelK_cat_sf"/>
</dbReference>
<comment type="caution">
    <text evidence="2">The sequence shown here is derived from an EMBL/GenBank/DDBJ whole genome shotgun (WGS) entry which is preliminary data.</text>
</comment>
<keyword evidence="3" id="KW-1185">Reference proteome</keyword>